<proteinExistence type="predicted"/>
<name>A0A7C4D7U8_STAMA</name>
<evidence type="ECO:0000313" key="1">
    <source>
        <dbReference type="EMBL" id="HGM58782.1"/>
    </source>
</evidence>
<gene>
    <name evidence="1" type="ORF">ENU14_04280</name>
</gene>
<comment type="caution">
    <text evidence="1">The sequence shown here is derived from an EMBL/GenBank/DDBJ whole genome shotgun (WGS) entry which is preliminary data.</text>
</comment>
<dbReference type="AlphaFoldDB" id="A0A7C4D7U8"/>
<accession>A0A7C4D7U8</accession>
<protein>
    <submittedName>
        <fullName evidence="1">Uncharacterized protein</fullName>
    </submittedName>
</protein>
<dbReference type="EMBL" id="DTBJ01000032">
    <property type="protein sequence ID" value="HGM58782.1"/>
    <property type="molecule type" value="Genomic_DNA"/>
</dbReference>
<organism evidence="1">
    <name type="scientific">Staphylothermus marinus</name>
    <dbReference type="NCBI Taxonomy" id="2280"/>
    <lineage>
        <taxon>Archaea</taxon>
        <taxon>Thermoproteota</taxon>
        <taxon>Thermoprotei</taxon>
        <taxon>Desulfurococcales</taxon>
        <taxon>Desulfurococcaceae</taxon>
        <taxon>Staphylothermus</taxon>
    </lineage>
</organism>
<reference evidence="1" key="1">
    <citation type="journal article" date="2020" name="mSystems">
        <title>Genome- and Community-Level Interaction Insights into Carbon Utilization and Element Cycling Functions of Hydrothermarchaeota in Hydrothermal Sediment.</title>
        <authorList>
            <person name="Zhou Z."/>
            <person name="Liu Y."/>
            <person name="Xu W."/>
            <person name="Pan J."/>
            <person name="Luo Z.H."/>
            <person name="Li M."/>
        </authorList>
    </citation>
    <scope>NUCLEOTIDE SEQUENCE [LARGE SCALE GENOMIC DNA]</scope>
    <source>
        <strain evidence="1">SpSt-642</strain>
    </source>
</reference>
<sequence>MVRNLALIWILLLLLTSIATVPVLAQNNGSASGEIDEQDEKPIVGFELGNYTREQLIDLAYTVRNVTKPIIDWSLRYNSTLAARIVANGDYFLNLAINETNETLAKTYAFVAAVTYAHSPVTAYQVLAKTIRANESLDWEIRVKKFYNLTVEFRNVTLEVKNKAIEFNITLPPIVDIALVYVEGGLNVSGKLIEQGYYKAAFRTLMRTYHLLVKINAIIVRSVFVVKLNLNVNPERPLGPVLARWRIRKEIMLRVCERLPPAVAEEIKSKIERNEIRNWKEFREEVRKRVEEYRDRVINEVFESVVNIVVAVIRFARFSSDAVNEWLDKNGFLGPGGILNEEALKTYLMNLTREVYEKHGWRNLLENVLLELQVRIRNETGKDVDLIIILRGLTGRSGRGS</sequence>